<evidence type="ECO:0000313" key="4">
    <source>
        <dbReference type="EMBL" id="MEP0946959.1"/>
    </source>
</evidence>
<dbReference type="NCBIfam" id="TIGR00254">
    <property type="entry name" value="GGDEF"/>
    <property type="match status" value="1"/>
</dbReference>
<dbReference type="SMART" id="SM00267">
    <property type="entry name" value="GGDEF"/>
    <property type="match status" value="1"/>
</dbReference>
<accession>A0ABV0K2F7</accession>
<protein>
    <submittedName>
        <fullName evidence="4">EAL domain-containing protein</fullName>
    </submittedName>
</protein>
<dbReference type="Pfam" id="PF00563">
    <property type="entry name" value="EAL"/>
    <property type="match status" value="1"/>
</dbReference>
<dbReference type="PANTHER" id="PTHR33121">
    <property type="entry name" value="CYCLIC DI-GMP PHOSPHODIESTERASE PDEF"/>
    <property type="match status" value="1"/>
</dbReference>
<name>A0ABV0K2F7_9CYAN</name>
<evidence type="ECO:0000313" key="5">
    <source>
        <dbReference type="Proteomes" id="UP001482513"/>
    </source>
</evidence>
<keyword evidence="1" id="KW-0812">Transmembrane</keyword>
<dbReference type="SMART" id="SM01080">
    <property type="entry name" value="CHASE2"/>
    <property type="match status" value="1"/>
</dbReference>
<dbReference type="InterPro" id="IPR000160">
    <property type="entry name" value="GGDEF_dom"/>
</dbReference>
<comment type="caution">
    <text evidence="4">The sequence shown here is derived from an EMBL/GenBank/DDBJ whole genome shotgun (WGS) entry which is preliminary data.</text>
</comment>
<evidence type="ECO:0000259" key="3">
    <source>
        <dbReference type="PROSITE" id="PS50887"/>
    </source>
</evidence>
<dbReference type="InterPro" id="IPR029787">
    <property type="entry name" value="Nucleotide_cyclase"/>
</dbReference>
<keyword evidence="1" id="KW-1133">Transmembrane helix</keyword>
<gene>
    <name evidence="4" type="ORF">NC992_08755</name>
</gene>
<dbReference type="InterPro" id="IPR007890">
    <property type="entry name" value="CHASE2"/>
</dbReference>
<dbReference type="InterPro" id="IPR035919">
    <property type="entry name" value="EAL_sf"/>
</dbReference>
<dbReference type="EMBL" id="JAMPKX010000003">
    <property type="protein sequence ID" value="MEP0946959.1"/>
    <property type="molecule type" value="Genomic_DNA"/>
</dbReference>
<dbReference type="Gene3D" id="3.20.20.450">
    <property type="entry name" value="EAL domain"/>
    <property type="match status" value="1"/>
</dbReference>
<evidence type="ECO:0000256" key="1">
    <source>
        <dbReference type="SAM" id="Phobius"/>
    </source>
</evidence>
<feature type="domain" description="EAL" evidence="2">
    <location>
        <begin position="588"/>
        <end position="844"/>
    </location>
</feature>
<dbReference type="SUPFAM" id="SSF55073">
    <property type="entry name" value="Nucleotide cyclase"/>
    <property type="match status" value="1"/>
</dbReference>
<feature type="transmembrane region" description="Helical" evidence="1">
    <location>
        <begin position="344"/>
        <end position="360"/>
    </location>
</feature>
<dbReference type="PANTHER" id="PTHR33121:SF70">
    <property type="entry name" value="SIGNALING PROTEIN YKOW"/>
    <property type="match status" value="1"/>
</dbReference>
<reference evidence="4 5" key="1">
    <citation type="submission" date="2022-04" db="EMBL/GenBank/DDBJ databases">
        <title>Positive selection, recombination, and allopatry shape intraspecific diversity of widespread and dominant cyanobacteria.</title>
        <authorList>
            <person name="Wei J."/>
            <person name="Shu W."/>
            <person name="Hu C."/>
        </authorList>
    </citation>
    <scope>NUCLEOTIDE SEQUENCE [LARGE SCALE GENOMIC DNA]</scope>
    <source>
        <strain evidence="4 5">DQ-A4</strain>
    </source>
</reference>
<dbReference type="CDD" id="cd01949">
    <property type="entry name" value="GGDEF"/>
    <property type="match status" value="1"/>
</dbReference>
<evidence type="ECO:0000259" key="2">
    <source>
        <dbReference type="PROSITE" id="PS50883"/>
    </source>
</evidence>
<keyword evidence="1" id="KW-0472">Membrane</keyword>
<dbReference type="Proteomes" id="UP001482513">
    <property type="component" value="Unassembled WGS sequence"/>
</dbReference>
<dbReference type="Pfam" id="PF00990">
    <property type="entry name" value="GGDEF"/>
    <property type="match status" value="1"/>
</dbReference>
<organism evidence="4 5">
    <name type="scientific">Leptolyngbya subtilissima DQ-A4</name>
    <dbReference type="NCBI Taxonomy" id="2933933"/>
    <lineage>
        <taxon>Bacteria</taxon>
        <taxon>Bacillati</taxon>
        <taxon>Cyanobacteriota</taxon>
        <taxon>Cyanophyceae</taxon>
        <taxon>Leptolyngbyales</taxon>
        <taxon>Leptolyngbyaceae</taxon>
        <taxon>Leptolyngbya group</taxon>
        <taxon>Leptolyngbya</taxon>
    </lineage>
</organism>
<dbReference type="SMART" id="SM00052">
    <property type="entry name" value="EAL"/>
    <property type="match status" value="1"/>
</dbReference>
<dbReference type="PROSITE" id="PS50883">
    <property type="entry name" value="EAL"/>
    <property type="match status" value="1"/>
</dbReference>
<dbReference type="InterPro" id="IPR050706">
    <property type="entry name" value="Cyclic-di-GMP_PDE-like"/>
</dbReference>
<dbReference type="Pfam" id="PF05226">
    <property type="entry name" value="CHASE2"/>
    <property type="match status" value="1"/>
</dbReference>
<dbReference type="InterPro" id="IPR001633">
    <property type="entry name" value="EAL_dom"/>
</dbReference>
<sequence length="848" mass="93599">MKATLNRINHRLRRRVVPQVLHWWGATPLTTGGKIVLLASLVASALVTSAKVLTVLEPAELFLFDHLVRTRPSQDLDPRMTIVGITEADIRQYGWPLSDELLADVIQTLQVHTPRVIGLDLYRSTLSPSGSADLIEALAAPNLMAIMNVGSTQGQGEVPPPPTVEPERVGFNDFPIDSDGIIRRNLVFVRSPDGGYYSFALRVVMAYEGYASEALTAEANHLYLGDRAIPVLSARDGGYQNVDSRGYQILLRYHADQMPARHISISQVLSKQFDPAWIDDNIVLIGTTAASLKDRFYTPFSFDQDGEPTMPGVVIHGQMVRQLLDILTGQPASYRFLPPWAEGFWLWSWCLAASTLVWVVKGPSELLLTSGLLLGGLGVVGWLGVNGLVWLPLAEPALGMVTAAAVVLAYKLLYRTTHDSLTGLPNREAFINTIQQALYHRQNPDQPVIVAFMGIDRFKVINESLGHQVGDEVLQMMAGRLVQHIPPEAQVARVGGDEFALLLTQLSSTAAGELMDQLQYVLSEPLTLHGQKLPSTLSIGVAISQPGLEHKPADLLRDAHTAMYRAKALGKSRFEVFAAGMLTEAVNRLQLESDLISALDNHEFLLYYQPIINLKTGALAGFEALVRWHQKDRGFVLPSAFIPAAEETGLIMALGQWIFREACQQLHQWHTLLPQYRHLTMSINLSNRQFGQTDLVSQIEAALKETQVDGHCIRLEITESMVMGDVDAAIDLMLKLKSLDLKLAIDDFGTGYSSLSYLHRFPMDTLKVDKSFVGRLEKSNEDRAIINTILTLGQKLGMEVVAEGVETATQVAMLQQEGCDYGQGYFFAKPLPADEALNLLRQHQPLGC</sequence>
<feature type="transmembrane region" description="Helical" evidence="1">
    <location>
        <begin position="21"/>
        <end position="47"/>
    </location>
</feature>
<feature type="transmembrane region" description="Helical" evidence="1">
    <location>
        <begin position="372"/>
        <end position="391"/>
    </location>
</feature>
<dbReference type="CDD" id="cd01948">
    <property type="entry name" value="EAL"/>
    <property type="match status" value="1"/>
</dbReference>
<keyword evidence="5" id="KW-1185">Reference proteome</keyword>
<proteinExistence type="predicted"/>
<feature type="domain" description="GGDEF" evidence="3">
    <location>
        <begin position="446"/>
        <end position="579"/>
    </location>
</feature>
<dbReference type="InterPro" id="IPR043128">
    <property type="entry name" value="Rev_trsase/Diguanyl_cyclase"/>
</dbReference>
<dbReference type="RefSeq" id="WP_190700901.1">
    <property type="nucleotide sequence ID" value="NZ_JAMPKX010000003.1"/>
</dbReference>
<dbReference type="SUPFAM" id="SSF141868">
    <property type="entry name" value="EAL domain-like"/>
    <property type="match status" value="1"/>
</dbReference>
<dbReference type="PROSITE" id="PS50887">
    <property type="entry name" value="GGDEF"/>
    <property type="match status" value="1"/>
</dbReference>
<dbReference type="Gene3D" id="3.30.70.270">
    <property type="match status" value="1"/>
</dbReference>